<evidence type="ECO:0000256" key="2">
    <source>
        <dbReference type="ARBA" id="ARBA00022692"/>
    </source>
</evidence>
<dbReference type="Pfam" id="PF07690">
    <property type="entry name" value="MFS_1"/>
    <property type="match status" value="1"/>
</dbReference>
<dbReference type="OrthoDB" id="5215911at2759"/>
<dbReference type="AlphaFoldDB" id="A0A0D2BNQ0"/>
<evidence type="ECO:0000313" key="7">
    <source>
        <dbReference type="EMBL" id="KIW12759.1"/>
    </source>
</evidence>
<dbReference type="SUPFAM" id="SSF103473">
    <property type="entry name" value="MFS general substrate transporter"/>
    <property type="match status" value="1"/>
</dbReference>
<feature type="transmembrane region" description="Helical" evidence="5">
    <location>
        <begin position="109"/>
        <end position="129"/>
    </location>
</feature>
<evidence type="ECO:0000256" key="4">
    <source>
        <dbReference type="ARBA" id="ARBA00023136"/>
    </source>
</evidence>
<feature type="transmembrane region" description="Helical" evidence="5">
    <location>
        <begin position="161"/>
        <end position="182"/>
    </location>
</feature>
<organism evidence="7 8">
    <name type="scientific">Exophiala spinifera</name>
    <dbReference type="NCBI Taxonomy" id="91928"/>
    <lineage>
        <taxon>Eukaryota</taxon>
        <taxon>Fungi</taxon>
        <taxon>Dikarya</taxon>
        <taxon>Ascomycota</taxon>
        <taxon>Pezizomycotina</taxon>
        <taxon>Eurotiomycetes</taxon>
        <taxon>Chaetothyriomycetidae</taxon>
        <taxon>Chaetothyriales</taxon>
        <taxon>Herpotrichiellaceae</taxon>
        <taxon>Exophiala</taxon>
    </lineage>
</organism>
<dbReference type="Gene3D" id="1.20.1250.20">
    <property type="entry name" value="MFS general substrate transporter like domains"/>
    <property type="match status" value="1"/>
</dbReference>
<comment type="subcellular location">
    <subcellularLocation>
        <location evidence="1">Membrane</location>
        <topology evidence="1">Multi-pass membrane protein</topology>
    </subcellularLocation>
</comment>
<feature type="transmembrane region" description="Helical" evidence="5">
    <location>
        <begin position="226"/>
        <end position="246"/>
    </location>
</feature>
<feature type="transmembrane region" description="Helical" evidence="5">
    <location>
        <begin position="136"/>
        <end position="155"/>
    </location>
</feature>
<dbReference type="GeneID" id="27335028"/>
<name>A0A0D2BNQ0_9EURO</name>
<feature type="transmembrane region" description="Helical" evidence="5">
    <location>
        <begin position="194"/>
        <end position="214"/>
    </location>
</feature>
<accession>A0A0D2BNQ0</accession>
<dbReference type="HOGENOM" id="CLU_008455_13_2_1"/>
<reference evidence="7 8" key="1">
    <citation type="submission" date="2015-01" db="EMBL/GenBank/DDBJ databases">
        <title>The Genome Sequence of Exophiala spinifera CBS89968.</title>
        <authorList>
            <consortium name="The Broad Institute Genomics Platform"/>
            <person name="Cuomo C."/>
            <person name="de Hoog S."/>
            <person name="Gorbushina A."/>
            <person name="Stielow B."/>
            <person name="Teixiera M."/>
            <person name="Abouelleil A."/>
            <person name="Chapman S.B."/>
            <person name="Priest M."/>
            <person name="Young S.K."/>
            <person name="Wortman J."/>
            <person name="Nusbaum C."/>
            <person name="Birren B."/>
        </authorList>
    </citation>
    <scope>NUCLEOTIDE SEQUENCE [LARGE SCALE GENOMIC DNA]</scope>
    <source>
        <strain evidence="7 8">CBS 89968</strain>
    </source>
</reference>
<dbReference type="InterPro" id="IPR036259">
    <property type="entry name" value="MFS_trans_sf"/>
</dbReference>
<gene>
    <name evidence="7" type="ORF">PV08_07945</name>
</gene>
<feature type="transmembrane region" description="Helical" evidence="5">
    <location>
        <begin position="483"/>
        <end position="503"/>
    </location>
</feature>
<feature type="transmembrane region" description="Helical" evidence="5">
    <location>
        <begin position="347"/>
        <end position="369"/>
    </location>
</feature>
<feature type="transmembrane region" description="Helical" evidence="5">
    <location>
        <begin position="390"/>
        <end position="408"/>
    </location>
</feature>
<dbReference type="PANTHER" id="PTHR23502:SF149">
    <property type="entry name" value="TRANSPORTER, PUTATIVE-RELATED"/>
    <property type="match status" value="1"/>
</dbReference>
<keyword evidence="4 5" id="KW-0472">Membrane</keyword>
<protein>
    <recommendedName>
        <fullName evidence="6">Major facilitator superfamily (MFS) profile domain-containing protein</fullName>
    </recommendedName>
</protein>
<feature type="domain" description="Major facilitator superfamily (MFS) profile" evidence="6">
    <location>
        <begin position="71"/>
        <end position="505"/>
    </location>
</feature>
<dbReference type="GO" id="GO:0022857">
    <property type="term" value="F:transmembrane transporter activity"/>
    <property type="evidence" value="ECO:0007669"/>
    <property type="project" value="InterPro"/>
</dbReference>
<dbReference type="GO" id="GO:0005886">
    <property type="term" value="C:plasma membrane"/>
    <property type="evidence" value="ECO:0007669"/>
    <property type="project" value="TreeGrafter"/>
</dbReference>
<dbReference type="PROSITE" id="PS50850">
    <property type="entry name" value="MFS"/>
    <property type="match status" value="1"/>
</dbReference>
<keyword evidence="8" id="KW-1185">Reference proteome</keyword>
<feature type="transmembrane region" description="Helical" evidence="5">
    <location>
        <begin position="414"/>
        <end position="439"/>
    </location>
</feature>
<evidence type="ECO:0000259" key="6">
    <source>
        <dbReference type="PROSITE" id="PS50850"/>
    </source>
</evidence>
<dbReference type="PANTHER" id="PTHR23502">
    <property type="entry name" value="MAJOR FACILITATOR SUPERFAMILY"/>
    <property type="match status" value="1"/>
</dbReference>
<feature type="transmembrane region" description="Helical" evidence="5">
    <location>
        <begin position="301"/>
        <end position="327"/>
    </location>
</feature>
<evidence type="ECO:0000313" key="8">
    <source>
        <dbReference type="Proteomes" id="UP000053328"/>
    </source>
</evidence>
<dbReference type="InterPro" id="IPR011701">
    <property type="entry name" value="MFS"/>
</dbReference>
<evidence type="ECO:0000256" key="5">
    <source>
        <dbReference type="SAM" id="Phobius"/>
    </source>
</evidence>
<dbReference type="InterPro" id="IPR020846">
    <property type="entry name" value="MFS_dom"/>
</dbReference>
<sequence>MVTPTVEAKDAAITEQGSTTVMDIIPGTEYMHEKEAVDDATHDSVGHDLFPRPTADPLDPLNWTKWWKILAIYNVSMCNFWFAVSTLSLSPLFPLYMEQWDISASQVGLTVGLPILLLMVGSFLAVSTANIFGRRACFIIFGALFIVTSVWQAVAKSYGNFLAARAFVGLVSAPCEAIGVQVAADMFFLHERGIWVGVAILSTFLGTFIGPVIAGTMGERYGWPSFFWMCLGTFSFSYICLVLTFPETKYRRHAGMTAQETHAPSILSKGRPSKANFKLIQSRDPRWKMFLLRDTVMPFQICYFPIVLWTGLCLTAGAAITLVWNLIQSFAFSAPPYNMNPEQVGYLNFGMAIGLVIGTLTAGPLSDWVARKLTQRNNGIWESEMRLPAILPYAVIITIGTAIAAVGLHRQWSWAIIVVFGFGTAGMMLSSLPTIAIAYAVDCYRPVSGEIMVVGTFIKNVVGFSFSYWVPTLGLTKGFHVPILVWYAFCLLAFVLTIPLYIWGKRLRMMTSKSKVHQLEEIM</sequence>
<evidence type="ECO:0000256" key="3">
    <source>
        <dbReference type="ARBA" id="ARBA00022989"/>
    </source>
</evidence>
<proteinExistence type="predicted"/>
<keyword evidence="2 5" id="KW-0812">Transmembrane</keyword>
<feature type="transmembrane region" description="Helical" evidence="5">
    <location>
        <begin position="70"/>
        <end position="89"/>
    </location>
</feature>
<dbReference type="VEuPathDB" id="FungiDB:PV08_07945"/>
<feature type="transmembrane region" description="Helical" evidence="5">
    <location>
        <begin position="451"/>
        <end position="471"/>
    </location>
</feature>
<dbReference type="EMBL" id="KN847497">
    <property type="protein sequence ID" value="KIW12759.1"/>
    <property type="molecule type" value="Genomic_DNA"/>
</dbReference>
<evidence type="ECO:0000256" key="1">
    <source>
        <dbReference type="ARBA" id="ARBA00004141"/>
    </source>
</evidence>
<keyword evidence="3 5" id="KW-1133">Transmembrane helix</keyword>
<dbReference type="RefSeq" id="XP_016232975.1">
    <property type="nucleotide sequence ID" value="XM_016382272.1"/>
</dbReference>
<dbReference type="Proteomes" id="UP000053328">
    <property type="component" value="Unassembled WGS sequence"/>
</dbReference>